<keyword evidence="8" id="KW-1185">Reference proteome</keyword>
<name>A0ABV7WP17_9GAMM</name>
<sequence length="245" mass="27417">MNETLALLQSHRSIRKFTEEAVPQEQLEHWIQAGQAAATSSFIQACTVIQVDQGDQRNVLAHLAADQQYVSEAPVFLVFCADMRRHQEACALHEADMHKGYTEQFLTASLDVGLFAQNVVVAAESEGYGICYIGALRNNIEAVSKLLELPDLVYPVFGLCIGKPAQNPEVKPRLPLSVVLKKNTYTQTGDVEAMARYDAQVQSYYQQRTGNNKAATWTSQIANMLQKEARPHMLRFLRSKGFLEK</sequence>
<keyword evidence="4 5" id="KW-0560">Oxidoreductase</keyword>
<proteinExistence type="inferred from homology"/>
<dbReference type="InterPro" id="IPR000415">
    <property type="entry name" value="Nitroreductase-like"/>
</dbReference>
<keyword evidence="2 5" id="KW-0285">Flavoprotein</keyword>
<dbReference type="CDD" id="cd02146">
    <property type="entry name" value="NfsA-like"/>
    <property type="match status" value="1"/>
</dbReference>
<evidence type="ECO:0000313" key="7">
    <source>
        <dbReference type="EMBL" id="MFC3700069.1"/>
    </source>
</evidence>
<dbReference type="InterPro" id="IPR029479">
    <property type="entry name" value="Nitroreductase"/>
</dbReference>
<keyword evidence="5" id="KW-0521">NADP</keyword>
<evidence type="ECO:0000256" key="2">
    <source>
        <dbReference type="ARBA" id="ARBA00022630"/>
    </source>
</evidence>
<dbReference type="InterPro" id="IPR016446">
    <property type="entry name" value="Flavin_OxRdtase_Frp"/>
</dbReference>
<dbReference type="PANTHER" id="PTHR43425">
    <property type="entry name" value="OXYGEN-INSENSITIVE NADPH NITROREDUCTASE"/>
    <property type="match status" value="1"/>
</dbReference>
<evidence type="ECO:0000256" key="3">
    <source>
        <dbReference type="ARBA" id="ARBA00022643"/>
    </source>
</evidence>
<evidence type="ECO:0000256" key="4">
    <source>
        <dbReference type="ARBA" id="ARBA00023002"/>
    </source>
</evidence>
<dbReference type="SUPFAM" id="SSF55469">
    <property type="entry name" value="FMN-dependent nitroreductase-like"/>
    <property type="match status" value="1"/>
</dbReference>
<dbReference type="PIRSF" id="PIRSF005426">
    <property type="entry name" value="Frp"/>
    <property type="match status" value="1"/>
</dbReference>
<dbReference type="EMBL" id="JBHRYN010000002">
    <property type="protein sequence ID" value="MFC3700069.1"/>
    <property type="molecule type" value="Genomic_DNA"/>
</dbReference>
<comment type="similarity">
    <text evidence="1 5">Belongs to the flavin oxidoreductase frp family.</text>
</comment>
<evidence type="ECO:0000313" key="8">
    <source>
        <dbReference type="Proteomes" id="UP001595710"/>
    </source>
</evidence>
<feature type="domain" description="Nitroreductase" evidence="6">
    <location>
        <begin position="9"/>
        <end position="163"/>
    </location>
</feature>
<dbReference type="Gene3D" id="3.40.109.10">
    <property type="entry name" value="NADH Oxidase"/>
    <property type="match status" value="1"/>
</dbReference>
<organism evidence="7 8">
    <name type="scientific">Reinekea marina</name>
    <dbReference type="NCBI Taxonomy" id="1310421"/>
    <lineage>
        <taxon>Bacteria</taxon>
        <taxon>Pseudomonadati</taxon>
        <taxon>Pseudomonadota</taxon>
        <taxon>Gammaproteobacteria</taxon>
        <taxon>Oceanospirillales</taxon>
        <taxon>Saccharospirillaceae</taxon>
        <taxon>Reinekea</taxon>
    </lineage>
</organism>
<dbReference type="NCBIfam" id="NF008033">
    <property type="entry name" value="PRK10765.1"/>
    <property type="match status" value="1"/>
</dbReference>
<comment type="caution">
    <text evidence="7">The sequence shown here is derived from an EMBL/GenBank/DDBJ whole genome shotgun (WGS) entry which is preliminary data.</text>
</comment>
<protein>
    <submittedName>
        <fullName evidence="7">Oxygen-insensitive NADPH nitroreductase</fullName>
    </submittedName>
</protein>
<evidence type="ECO:0000256" key="1">
    <source>
        <dbReference type="ARBA" id="ARBA00008366"/>
    </source>
</evidence>
<dbReference type="RefSeq" id="WP_290282927.1">
    <property type="nucleotide sequence ID" value="NZ_JAUFQI010000001.1"/>
</dbReference>
<evidence type="ECO:0000256" key="5">
    <source>
        <dbReference type="PIRNR" id="PIRNR005426"/>
    </source>
</evidence>
<accession>A0ABV7WP17</accession>
<dbReference type="Proteomes" id="UP001595710">
    <property type="component" value="Unassembled WGS sequence"/>
</dbReference>
<dbReference type="Pfam" id="PF00881">
    <property type="entry name" value="Nitroreductase"/>
    <property type="match status" value="1"/>
</dbReference>
<gene>
    <name evidence="7" type="primary">nfsA</name>
    <name evidence="7" type="ORF">ACFOND_00340</name>
</gene>
<reference evidence="8" key="1">
    <citation type="journal article" date="2019" name="Int. J. Syst. Evol. Microbiol.">
        <title>The Global Catalogue of Microorganisms (GCM) 10K type strain sequencing project: providing services to taxonomists for standard genome sequencing and annotation.</title>
        <authorList>
            <consortium name="The Broad Institute Genomics Platform"/>
            <consortium name="The Broad Institute Genome Sequencing Center for Infectious Disease"/>
            <person name="Wu L."/>
            <person name="Ma J."/>
        </authorList>
    </citation>
    <scope>NUCLEOTIDE SEQUENCE [LARGE SCALE GENOMIC DNA]</scope>
    <source>
        <strain evidence="8">CECT 8288</strain>
    </source>
</reference>
<keyword evidence="3 5" id="KW-0288">FMN</keyword>
<evidence type="ECO:0000259" key="6">
    <source>
        <dbReference type="Pfam" id="PF00881"/>
    </source>
</evidence>
<dbReference type="PANTHER" id="PTHR43425:SF3">
    <property type="entry name" value="NADPH-DEPENDENT OXIDOREDUCTASE"/>
    <property type="match status" value="1"/>
</dbReference>